<dbReference type="PANTHER" id="PTHR24559:SF444">
    <property type="entry name" value="REVERSE TRANSCRIPTASE DOMAIN-CONTAINING PROTEIN"/>
    <property type="match status" value="1"/>
</dbReference>
<dbReference type="SUPFAM" id="SSF56672">
    <property type="entry name" value="DNA/RNA polymerases"/>
    <property type="match status" value="1"/>
</dbReference>
<dbReference type="InterPro" id="IPR043502">
    <property type="entry name" value="DNA/RNA_pol_sf"/>
</dbReference>
<dbReference type="Proteomes" id="UP000479190">
    <property type="component" value="Unassembled WGS sequence"/>
</dbReference>
<dbReference type="OrthoDB" id="9893755at2759"/>
<dbReference type="GO" id="GO:0071897">
    <property type="term" value="P:DNA biosynthetic process"/>
    <property type="evidence" value="ECO:0007669"/>
    <property type="project" value="UniProtKB-ARBA"/>
</dbReference>
<organism evidence="2 3">
    <name type="scientific">Trichogramma brassicae</name>
    <dbReference type="NCBI Taxonomy" id="86971"/>
    <lineage>
        <taxon>Eukaryota</taxon>
        <taxon>Metazoa</taxon>
        <taxon>Ecdysozoa</taxon>
        <taxon>Arthropoda</taxon>
        <taxon>Hexapoda</taxon>
        <taxon>Insecta</taxon>
        <taxon>Pterygota</taxon>
        <taxon>Neoptera</taxon>
        <taxon>Endopterygota</taxon>
        <taxon>Hymenoptera</taxon>
        <taxon>Apocrita</taxon>
        <taxon>Proctotrupomorpha</taxon>
        <taxon>Chalcidoidea</taxon>
        <taxon>Trichogrammatidae</taxon>
        <taxon>Trichogramma</taxon>
    </lineage>
</organism>
<reference evidence="2 3" key="1">
    <citation type="submission" date="2020-02" db="EMBL/GenBank/DDBJ databases">
        <authorList>
            <person name="Ferguson B K."/>
        </authorList>
    </citation>
    <scope>NUCLEOTIDE SEQUENCE [LARGE SCALE GENOMIC DNA]</scope>
</reference>
<feature type="compositionally biased region" description="Low complexity" evidence="1">
    <location>
        <begin position="54"/>
        <end position="68"/>
    </location>
</feature>
<feature type="region of interest" description="Disordered" evidence="1">
    <location>
        <begin position="29"/>
        <end position="76"/>
    </location>
</feature>
<dbReference type="AlphaFoldDB" id="A0A6H5IWQ9"/>
<keyword evidence="3" id="KW-1185">Reference proteome</keyword>
<sequence>MCVVVRDSPGREKKPTGTLCVVCEARYGASSARVTRRRGDGPGRARSGREPGPRESSVSWRRSRQSSGRAHDLGVTSGFITEATESRRSTANDDDVNIVFTDSHLRRLGKCVQGRVVVQEREGTESLQRCLADGVIERSASAWSSAPVIVKKADGSDRFCIDYRDLNKVTKKRCVSGAEHRSYS</sequence>
<dbReference type="InterPro" id="IPR053134">
    <property type="entry name" value="RNA-dir_DNA_polymerase"/>
</dbReference>
<evidence type="ECO:0008006" key="4">
    <source>
        <dbReference type="Google" id="ProtNLM"/>
    </source>
</evidence>
<dbReference type="PANTHER" id="PTHR24559">
    <property type="entry name" value="TRANSPOSON TY3-I GAG-POL POLYPROTEIN"/>
    <property type="match status" value="1"/>
</dbReference>
<dbReference type="EMBL" id="CADCXV010001158">
    <property type="protein sequence ID" value="CAB0042127.1"/>
    <property type="molecule type" value="Genomic_DNA"/>
</dbReference>
<feature type="compositionally biased region" description="Basic and acidic residues" evidence="1">
    <location>
        <begin position="37"/>
        <end position="53"/>
    </location>
</feature>
<name>A0A6H5IWQ9_9HYME</name>
<dbReference type="Gene3D" id="3.10.10.10">
    <property type="entry name" value="HIV Type 1 Reverse Transcriptase, subunit A, domain 1"/>
    <property type="match status" value="1"/>
</dbReference>
<protein>
    <recommendedName>
        <fullName evidence="4">Reverse transcriptase domain-containing protein</fullName>
    </recommendedName>
</protein>
<accession>A0A6H5IWQ9</accession>
<evidence type="ECO:0000313" key="3">
    <source>
        <dbReference type="Proteomes" id="UP000479190"/>
    </source>
</evidence>
<evidence type="ECO:0000256" key="1">
    <source>
        <dbReference type="SAM" id="MobiDB-lite"/>
    </source>
</evidence>
<gene>
    <name evidence="2" type="ORF">TBRA_LOCUS13766</name>
</gene>
<evidence type="ECO:0000313" key="2">
    <source>
        <dbReference type="EMBL" id="CAB0042127.1"/>
    </source>
</evidence>
<proteinExistence type="predicted"/>